<feature type="compositionally biased region" description="Polar residues" evidence="1">
    <location>
        <begin position="115"/>
        <end position="130"/>
    </location>
</feature>
<name>A0A0F7UMI1_NEOCL</name>
<dbReference type="AlphaFoldDB" id="A0A0F7UMI1"/>
<organism evidence="2">
    <name type="scientific">Neospora caninum (strain Liverpool)</name>
    <dbReference type="NCBI Taxonomy" id="572307"/>
    <lineage>
        <taxon>Eukaryota</taxon>
        <taxon>Sar</taxon>
        <taxon>Alveolata</taxon>
        <taxon>Apicomplexa</taxon>
        <taxon>Conoidasida</taxon>
        <taxon>Coccidia</taxon>
        <taxon>Eucoccidiorida</taxon>
        <taxon>Eimeriorina</taxon>
        <taxon>Sarcocystidae</taxon>
        <taxon>Neospora</taxon>
    </lineage>
</organism>
<accession>A0A0F7UMI1</accession>
<gene>
    <name evidence="2" type="ORF">BN1204_059170</name>
</gene>
<reference evidence="2" key="1">
    <citation type="journal article" date="2015" name="PLoS ONE">
        <title>Comprehensive Evaluation of Toxoplasma gondii VEG and Neospora caninum LIV Genomes with Tachyzoite Stage Transcriptome and Proteome Defines Novel Transcript Features.</title>
        <authorList>
            <person name="Ramaprasad A."/>
            <person name="Mourier T."/>
            <person name="Naeem R."/>
            <person name="Malas T.B."/>
            <person name="Moussa E."/>
            <person name="Panigrahi A."/>
            <person name="Vermont S.J."/>
            <person name="Otto T.D."/>
            <person name="Wastling J."/>
            <person name="Pain A."/>
        </authorList>
    </citation>
    <scope>NUCLEOTIDE SEQUENCE</scope>
    <source>
        <strain evidence="2">Liverpool</strain>
    </source>
</reference>
<proteinExistence type="predicted"/>
<feature type="region of interest" description="Disordered" evidence="1">
    <location>
        <begin position="448"/>
        <end position="472"/>
    </location>
</feature>
<feature type="region of interest" description="Disordered" evidence="1">
    <location>
        <begin position="64"/>
        <end position="149"/>
    </location>
</feature>
<protein>
    <submittedName>
        <fullName evidence="2">Uncharacterized protein</fullName>
    </submittedName>
</protein>
<feature type="compositionally biased region" description="Polar residues" evidence="1">
    <location>
        <begin position="455"/>
        <end position="464"/>
    </location>
</feature>
<evidence type="ECO:0000313" key="2">
    <source>
        <dbReference type="EMBL" id="CEL70231.1"/>
    </source>
</evidence>
<evidence type="ECO:0000256" key="1">
    <source>
        <dbReference type="SAM" id="MobiDB-lite"/>
    </source>
</evidence>
<sequence>MTAFLLGPTSSAGWSAASSCKKPLFSSSVRAPFSSSFSSKRGKESLREPLCVLRHRRLPASGLQSSRLHRGWRTPTSVEKENSCFDGRTPGSPFPASPPARGSFAPCDSDASPLRPSTNTQVAESRQSIGLPTGDNGARSSDAASVCGRAPTRGFRRSLSVSRDRSPRVLPSAGVRAVLDSPSSPVGNPRRGLHAVSTSSVFASGSRSLFTFTVRPFGEQRALDTVEGSLPRQGHAVSTAGIFREFTASCTQGTLVAGTAQVAPSGMASAVFCRPLLFPWYSPFAFSSIPLLSRCLGRVPSSDEQRRASIPSCFLSRLASSLSSFPDLFFSGKSRWRSNEAGKSTGSVRLNSVCCDLDCGGTLSPPFPAPRLWETGENSLSGLLCGGLLPSQISRQDGSWSSSRLWLPEVGARSSLLSGCRRHGFALAPRSAADAAAERNPWLRRGRAVEDGSETAGSEASSQRPGERVGEQDEPVRIFSVKTLKEWLGKWWIQLWKGNRWKELLSGVRTALVHLFPGPQRNKWKWYHRHGYWATRKKLIDFTKYRRHGYHERRGLGKPRMQFWEDPSHHKRLKKSIRFW</sequence>
<dbReference type="EMBL" id="LN714486">
    <property type="protein sequence ID" value="CEL70231.1"/>
    <property type="molecule type" value="Genomic_DNA"/>
</dbReference>